<dbReference type="Gene3D" id="3.40.30.10">
    <property type="entry name" value="Glutaredoxin"/>
    <property type="match status" value="1"/>
</dbReference>
<dbReference type="SUPFAM" id="SSF52833">
    <property type="entry name" value="Thioredoxin-like"/>
    <property type="match status" value="1"/>
</dbReference>
<proteinExistence type="predicted"/>
<organism evidence="2 3">
    <name type="scientific">Aureococcus anophagefferens</name>
    <name type="common">Harmful bloom alga</name>
    <dbReference type="NCBI Taxonomy" id="44056"/>
    <lineage>
        <taxon>Eukaryota</taxon>
        <taxon>Sar</taxon>
        <taxon>Stramenopiles</taxon>
        <taxon>Ochrophyta</taxon>
        <taxon>Pelagophyceae</taxon>
        <taxon>Pelagomonadales</taxon>
        <taxon>Pelagomonadaceae</taxon>
        <taxon>Aureococcus</taxon>
    </lineage>
</organism>
<comment type="caution">
    <text evidence="2">The sequence shown here is derived from an EMBL/GenBank/DDBJ whole genome shotgun (WGS) entry which is preliminary data.</text>
</comment>
<dbReference type="InterPro" id="IPR036249">
    <property type="entry name" value="Thioredoxin-like_sf"/>
</dbReference>
<dbReference type="PANTHER" id="PTHR13887">
    <property type="entry name" value="GLUTATHIONE S-TRANSFERASE KAPPA"/>
    <property type="match status" value="1"/>
</dbReference>
<gene>
    <name evidence="2" type="ORF">SO694_00002746</name>
</gene>
<dbReference type="PANTHER" id="PTHR13887:SF41">
    <property type="entry name" value="THIOREDOXIN SUPERFAMILY PROTEIN"/>
    <property type="match status" value="1"/>
</dbReference>
<feature type="domain" description="DSBA-like thioredoxin" evidence="1">
    <location>
        <begin position="90"/>
        <end position="207"/>
    </location>
</feature>
<dbReference type="Pfam" id="PF01323">
    <property type="entry name" value="DSBA"/>
    <property type="match status" value="1"/>
</dbReference>
<dbReference type="InterPro" id="IPR001853">
    <property type="entry name" value="DSBA-like_thioredoxin_dom"/>
</dbReference>
<evidence type="ECO:0000313" key="2">
    <source>
        <dbReference type="EMBL" id="KAK7253847.1"/>
    </source>
</evidence>
<reference evidence="2 3" key="1">
    <citation type="submission" date="2024-03" db="EMBL/GenBank/DDBJ databases">
        <title>Aureococcus anophagefferens CCMP1851 and Kratosvirus quantuckense: Draft genome of a second virus-susceptible host strain in the model system.</title>
        <authorList>
            <person name="Chase E."/>
            <person name="Truchon A.R."/>
            <person name="Schepens W."/>
            <person name="Wilhelm S.W."/>
        </authorList>
    </citation>
    <scope>NUCLEOTIDE SEQUENCE [LARGE SCALE GENOMIC DNA]</scope>
    <source>
        <strain evidence="2 3">CCMP1851</strain>
    </source>
</reference>
<dbReference type="Proteomes" id="UP001363151">
    <property type="component" value="Unassembled WGS sequence"/>
</dbReference>
<keyword evidence="3" id="KW-1185">Reference proteome</keyword>
<accession>A0ABR1GD05</accession>
<protein>
    <recommendedName>
        <fullName evidence="1">DSBA-like thioredoxin domain-containing protein</fullName>
    </recommendedName>
</protein>
<name>A0ABR1GD05_AURAN</name>
<evidence type="ECO:0000259" key="1">
    <source>
        <dbReference type="Pfam" id="PF01323"/>
    </source>
</evidence>
<evidence type="ECO:0000313" key="3">
    <source>
        <dbReference type="Proteomes" id="UP001363151"/>
    </source>
</evidence>
<dbReference type="EMBL" id="JBBJCI010000034">
    <property type="protein sequence ID" value="KAK7253847.1"/>
    <property type="molecule type" value="Genomic_DNA"/>
</dbReference>
<sequence length="255" mass="27678">MVGRALADAGVPPADVEALRAPGGLARALADRRYDRALQTLELASASFGRPLTRDVLRRAAERYEHEPVVSAKGRTIGELDRLGGESAVAGLAQLGSSVDVPFDFDVQFEWHPVDSQRFLFYAGRSGKQEAFVTALAKRHFEGRQAAGARDTVLDAAADVGLDRGAAAAFLDGDEHRDDVWRSYAETVGKHGVHSIPFFVFNGPSTAGGTFRRGACQGEYAVRGSASAQEFLTIFEGILRAETRPKRAPRPRRRR</sequence>